<protein>
    <recommendedName>
        <fullName evidence="2">Tetrapyrrole methylase domain-containing protein</fullName>
    </recommendedName>
</protein>
<dbReference type="InterPro" id="IPR035996">
    <property type="entry name" value="4pyrrol_Methylase_sf"/>
</dbReference>
<dbReference type="InterPro" id="IPR000878">
    <property type="entry name" value="4pyrrol_Mease"/>
</dbReference>
<accession>A0A382ISZ4</accession>
<dbReference type="PANTHER" id="PTHR46111">
    <property type="entry name" value="RIBOSOMAL RNA SMALL SUBUNIT METHYLTRANSFERASE I"/>
    <property type="match status" value="1"/>
</dbReference>
<dbReference type="InterPro" id="IPR014777">
    <property type="entry name" value="4pyrrole_Mease_sub1"/>
</dbReference>
<evidence type="ECO:0000313" key="3">
    <source>
        <dbReference type="EMBL" id="SVC02800.1"/>
    </source>
</evidence>
<organism evidence="3">
    <name type="scientific">marine metagenome</name>
    <dbReference type="NCBI Taxonomy" id="408172"/>
    <lineage>
        <taxon>unclassified sequences</taxon>
        <taxon>metagenomes</taxon>
        <taxon>ecological metagenomes</taxon>
    </lineage>
</organism>
<gene>
    <name evidence="3" type="ORF">METZ01_LOCUS255654</name>
</gene>
<proteinExistence type="predicted"/>
<feature type="non-terminal residue" evidence="3">
    <location>
        <position position="142"/>
    </location>
</feature>
<dbReference type="SUPFAM" id="SSF53790">
    <property type="entry name" value="Tetrapyrrole methylase"/>
    <property type="match status" value="1"/>
</dbReference>
<name>A0A382ISZ4_9ZZZZ</name>
<dbReference type="AlphaFoldDB" id="A0A382ISZ4"/>
<dbReference type="GO" id="GO:0008168">
    <property type="term" value="F:methyltransferase activity"/>
    <property type="evidence" value="ECO:0007669"/>
    <property type="project" value="InterPro"/>
</dbReference>
<evidence type="ECO:0000256" key="1">
    <source>
        <dbReference type="SAM" id="MobiDB-lite"/>
    </source>
</evidence>
<dbReference type="PROSITE" id="PS01296">
    <property type="entry name" value="RSMI"/>
    <property type="match status" value="1"/>
</dbReference>
<dbReference type="Pfam" id="PF00590">
    <property type="entry name" value="TP_methylase"/>
    <property type="match status" value="1"/>
</dbReference>
<sequence>MPRGPALRHGVKTSKIYRSPSRPKSRPENQPIADASVNTSDTAAASKLAPGLYIVSTPIGNMSDITLRALQVLNNVELIACEDTRHTGKLLSRHGIKVRRTAYHEHNAQRVRPSLVRRLRGGAAIALVSDAGTPLVSDPGYR</sequence>
<dbReference type="EMBL" id="UINC01069432">
    <property type="protein sequence ID" value="SVC02800.1"/>
    <property type="molecule type" value="Genomic_DNA"/>
</dbReference>
<reference evidence="3" key="1">
    <citation type="submission" date="2018-05" db="EMBL/GenBank/DDBJ databases">
        <authorList>
            <person name="Lanie J.A."/>
            <person name="Ng W.-L."/>
            <person name="Kazmierczak K.M."/>
            <person name="Andrzejewski T.M."/>
            <person name="Davidsen T.M."/>
            <person name="Wayne K.J."/>
            <person name="Tettelin H."/>
            <person name="Glass J.I."/>
            <person name="Rusch D."/>
            <person name="Podicherti R."/>
            <person name="Tsui H.-C.T."/>
            <person name="Winkler M.E."/>
        </authorList>
    </citation>
    <scope>NUCLEOTIDE SEQUENCE</scope>
</reference>
<dbReference type="InterPro" id="IPR008189">
    <property type="entry name" value="rRNA_ssu_MeTfrase_I"/>
</dbReference>
<dbReference type="PANTHER" id="PTHR46111:SF1">
    <property type="entry name" value="RIBOSOMAL RNA SMALL SUBUNIT METHYLTRANSFERASE I"/>
    <property type="match status" value="1"/>
</dbReference>
<feature type="domain" description="Tetrapyrrole methylase" evidence="2">
    <location>
        <begin position="52"/>
        <end position="141"/>
    </location>
</feature>
<dbReference type="Gene3D" id="3.40.1010.10">
    <property type="entry name" value="Cobalt-precorrin-4 Transmethylase, Domain 1"/>
    <property type="match status" value="1"/>
</dbReference>
<evidence type="ECO:0000259" key="2">
    <source>
        <dbReference type="Pfam" id="PF00590"/>
    </source>
</evidence>
<feature type="region of interest" description="Disordered" evidence="1">
    <location>
        <begin position="1"/>
        <end position="39"/>
    </location>
</feature>
<dbReference type="InterPro" id="IPR018063">
    <property type="entry name" value="SAM_MeTrfase_RsmI_CS"/>
</dbReference>